<protein>
    <recommendedName>
        <fullName evidence="9">Glycerol-3-phosphate dehydrogenase</fullName>
        <ecNumber evidence="9">1.1.5.3</ecNumber>
    </recommendedName>
</protein>
<keyword evidence="6" id="KW-0274">FAD</keyword>
<comment type="cofactor">
    <cofactor evidence="1 9">
        <name>FAD</name>
        <dbReference type="ChEBI" id="CHEBI:57692"/>
    </cofactor>
</comment>
<dbReference type="InterPro" id="IPR038299">
    <property type="entry name" value="DAO_C_sf"/>
</dbReference>
<organism evidence="12 13">
    <name type="scientific">Paenibacillus marchantiophytorum</name>
    <dbReference type="NCBI Taxonomy" id="1619310"/>
    <lineage>
        <taxon>Bacteria</taxon>
        <taxon>Bacillati</taxon>
        <taxon>Bacillota</taxon>
        <taxon>Bacilli</taxon>
        <taxon>Bacillales</taxon>
        <taxon>Paenibacillaceae</taxon>
        <taxon>Paenibacillus</taxon>
    </lineage>
</organism>
<evidence type="ECO:0000256" key="2">
    <source>
        <dbReference type="ARBA" id="ARBA00004977"/>
    </source>
</evidence>
<dbReference type="Gene3D" id="1.10.8.870">
    <property type="entry name" value="Alpha-glycerophosphate oxidase, cap domain"/>
    <property type="match status" value="1"/>
</dbReference>
<proteinExistence type="inferred from homology"/>
<evidence type="ECO:0000256" key="3">
    <source>
        <dbReference type="ARBA" id="ARBA00007330"/>
    </source>
</evidence>
<dbReference type="SUPFAM" id="SSF51905">
    <property type="entry name" value="FAD/NAD(P)-binding domain"/>
    <property type="match status" value="1"/>
</dbReference>
<comment type="pathway">
    <text evidence="2">Polyol metabolism; glycerol degradation via glycerol kinase pathway; glycerone phosphate from sn-glycerol 3-phosphate (aerobic route): step 1/1.</text>
</comment>
<dbReference type="InterPro" id="IPR000447">
    <property type="entry name" value="G3P_DH_FAD-dep"/>
</dbReference>
<evidence type="ECO:0000256" key="9">
    <source>
        <dbReference type="RuleBase" id="RU361217"/>
    </source>
</evidence>
<evidence type="ECO:0000256" key="5">
    <source>
        <dbReference type="ARBA" id="ARBA00022798"/>
    </source>
</evidence>
<sequence length="578" mass="62930">MAMGQNHTHTTTETHGFSGLNRTQMLQAMSEQPLDLIVIGGGITGAGIALDAQSRGLRTALIEMQDFAAGTSSRSTKLVHGGLRYLKQLDVKVVAEVGKERAIVYENGPHVTTPEWMLLPFYKGGTFGKLSTSLGLRVYDFLAGVKRSERRKMFRPEQTLSHEPLLKKKDLKGGGYYVEYRTDDARLTIEVMKKAVELGALAVNYAKVEELLVENGKLIGVRVVDQMGGSGAGAEAGSGRSYSLYASKIVNAAGPWVDTLREMDRSKQGKTLHLTKGVHLVFDQSKFPLRQAIYFDTPDGRMVFAIPRDGKTYIGTTDTNYKGDIANPRITLADRAYVLRAANEMFPSLGLTEADVESSWTGLRPLIHQEGKDPSEISRRDEIFVSASGLISMAGGKLTGYRKMAESVVDKIAAMLLTEGTVSAALPASRTRTLPISGGEVGGSAKLAPFLQGKISQGQRLGLTESEAALLAHRYGSNVDAVFELLEQHQAEAAQRGMPAAVLAALVYAMEREMVVKPADFFIRRTGALFFNIAWAKKWKAPVGAYLAERFGWDEAQAKAYAAELELLLHEAVNPLEA</sequence>
<dbReference type="Proteomes" id="UP000615455">
    <property type="component" value="Unassembled WGS sequence"/>
</dbReference>
<dbReference type="Gene3D" id="3.50.50.60">
    <property type="entry name" value="FAD/NAD(P)-binding domain"/>
    <property type="match status" value="1"/>
</dbReference>
<evidence type="ECO:0000259" key="10">
    <source>
        <dbReference type="Pfam" id="PF01266"/>
    </source>
</evidence>
<feature type="domain" description="Alpha-glycerophosphate oxidase C-terminal" evidence="11">
    <location>
        <begin position="429"/>
        <end position="557"/>
    </location>
</feature>
<evidence type="ECO:0000256" key="1">
    <source>
        <dbReference type="ARBA" id="ARBA00001974"/>
    </source>
</evidence>
<dbReference type="PANTHER" id="PTHR11985:SF35">
    <property type="entry name" value="ANAEROBIC GLYCEROL-3-PHOSPHATE DEHYDROGENASE SUBUNIT A"/>
    <property type="match status" value="1"/>
</dbReference>
<comment type="caution">
    <text evidence="12">The sequence shown here is derived from an EMBL/GenBank/DDBJ whole genome shotgun (WGS) entry which is preliminary data.</text>
</comment>
<reference evidence="13" key="1">
    <citation type="journal article" date="2019" name="Int. J. Syst. Evol. Microbiol.">
        <title>The Global Catalogue of Microorganisms (GCM) 10K type strain sequencing project: providing services to taxonomists for standard genome sequencing and annotation.</title>
        <authorList>
            <consortium name="The Broad Institute Genomics Platform"/>
            <consortium name="The Broad Institute Genome Sequencing Center for Infectious Disease"/>
            <person name="Wu L."/>
            <person name="Ma J."/>
        </authorList>
    </citation>
    <scope>NUCLEOTIDE SEQUENCE [LARGE SCALE GENOMIC DNA]</scope>
    <source>
        <strain evidence="13">CGMCC 1.15043</strain>
    </source>
</reference>
<keyword evidence="13" id="KW-1185">Reference proteome</keyword>
<dbReference type="RefSeq" id="WP_373291264.1">
    <property type="nucleotide sequence ID" value="NZ_BMHE01000016.1"/>
</dbReference>
<accession>A0ABQ1ES84</accession>
<dbReference type="Gene3D" id="3.30.9.10">
    <property type="entry name" value="D-Amino Acid Oxidase, subunit A, domain 2"/>
    <property type="match status" value="1"/>
</dbReference>
<evidence type="ECO:0000313" key="13">
    <source>
        <dbReference type="Proteomes" id="UP000615455"/>
    </source>
</evidence>
<dbReference type="EMBL" id="BMHE01000016">
    <property type="protein sequence ID" value="GFZ84949.1"/>
    <property type="molecule type" value="Genomic_DNA"/>
</dbReference>
<name>A0ABQ1ES84_9BACL</name>
<dbReference type="InterPro" id="IPR031656">
    <property type="entry name" value="DAO_C"/>
</dbReference>
<keyword evidence="4 9" id="KW-0285">Flavoprotein</keyword>
<keyword evidence="7 9" id="KW-0560">Oxidoreductase</keyword>
<evidence type="ECO:0000256" key="8">
    <source>
        <dbReference type="ARBA" id="ARBA00049055"/>
    </source>
</evidence>
<evidence type="ECO:0000256" key="7">
    <source>
        <dbReference type="ARBA" id="ARBA00023002"/>
    </source>
</evidence>
<comment type="catalytic activity">
    <reaction evidence="8 9">
        <text>a quinone + sn-glycerol 3-phosphate = dihydroxyacetone phosphate + a quinol</text>
        <dbReference type="Rhea" id="RHEA:18977"/>
        <dbReference type="ChEBI" id="CHEBI:24646"/>
        <dbReference type="ChEBI" id="CHEBI:57597"/>
        <dbReference type="ChEBI" id="CHEBI:57642"/>
        <dbReference type="ChEBI" id="CHEBI:132124"/>
        <dbReference type="EC" id="1.1.5.3"/>
    </reaction>
</comment>
<dbReference type="Pfam" id="PF16901">
    <property type="entry name" value="DAO_C"/>
    <property type="match status" value="1"/>
</dbReference>
<dbReference type="PROSITE" id="PS00977">
    <property type="entry name" value="FAD_G3PDH_1"/>
    <property type="match status" value="1"/>
</dbReference>
<dbReference type="InterPro" id="IPR006076">
    <property type="entry name" value="FAD-dep_OxRdtase"/>
</dbReference>
<dbReference type="SUPFAM" id="SSF54373">
    <property type="entry name" value="FAD-linked reductases, C-terminal domain"/>
    <property type="match status" value="1"/>
</dbReference>
<dbReference type="Pfam" id="PF01266">
    <property type="entry name" value="DAO"/>
    <property type="match status" value="1"/>
</dbReference>
<dbReference type="InterPro" id="IPR036188">
    <property type="entry name" value="FAD/NAD-bd_sf"/>
</dbReference>
<dbReference type="PANTHER" id="PTHR11985">
    <property type="entry name" value="GLYCEROL-3-PHOSPHATE DEHYDROGENASE"/>
    <property type="match status" value="1"/>
</dbReference>
<keyword evidence="5" id="KW-0319">Glycerol metabolism</keyword>
<evidence type="ECO:0000313" key="12">
    <source>
        <dbReference type="EMBL" id="GFZ84949.1"/>
    </source>
</evidence>
<gene>
    <name evidence="12" type="primary">glpD</name>
    <name evidence="12" type="ORF">GCM10008018_33710</name>
</gene>
<evidence type="ECO:0000256" key="6">
    <source>
        <dbReference type="ARBA" id="ARBA00022827"/>
    </source>
</evidence>
<feature type="domain" description="FAD dependent oxidoreductase" evidence="10">
    <location>
        <begin position="35"/>
        <end position="399"/>
    </location>
</feature>
<dbReference type="PRINTS" id="PR01001">
    <property type="entry name" value="FADG3PDH"/>
</dbReference>
<dbReference type="PROSITE" id="PS00978">
    <property type="entry name" value="FAD_G3PDH_2"/>
    <property type="match status" value="1"/>
</dbReference>
<evidence type="ECO:0000256" key="4">
    <source>
        <dbReference type="ARBA" id="ARBA00022630"/>
    </source>
</evidence>
<comment type="similarity">
    <text evidence="3 9">Belongs to the FAD-dependent glycerol-3-phosphate dehydrogenase family.</text>
</comment>
<evidence type="ECO:0000259" key="11">
    <source>
        <dbReference type="Pfam" id="PF16901"/>
    </source>
</evidence>
<dbReference type="EC" id="1.1.5.3" evidence="9"/>